<organism evidence="2 3">
    <name type="scientific">marine gamma proteobacterium HTCC2143</name>
    <dbReference type="NCBI Taxonomy" id="247633"/>
    <lineage>
        <taxon>Bacteria</taxon>
        <taxon>Pseudomonadati</taxon>
        <taxon>Pseudomonadota</taxon>
        <taxon>Gammaproteobacteria</taxon>
        <taxon>Cellvibrionales</taxon>
        <taxon>Spongiibacteraceae</taxon>
        <taxon>BD1-7 clade</taxon>
    </lineage>
</organism>
<protein>
    <recommendedName>
        <fullName evidence="4">DUF3014 domain-containing protein</fullName>
    </recommendedName>
</protein>
<evidence type="ECO:0000313" key="3">
    <source>
        <dbReference type="Proteomes" id="UP000004931"/>
    </source>
</evidence>
<dbReference type="Proteomes" id="UP000004931">
    <property type="component" value="Unassembled WGS sequence"/>
</dbReference>
<dbReference type="InterPro" id="IPR021382">
    <property type="entry name" value="DUF3014"/>
</dbReference>
<feature type="transmembrane region" description="Helical" evidence="1">
    <location>
        <begin position="6"/>
        <end position="26"/>
    </location>
</feature>
<proteinExistence type="predicted"/>
<reference evidence="2 3" key="1">
    <citation type="journal article" date="2010" name="J. Bacteriol.">
        <title>Genome sequence of the oligotrophic marine Gammaproteobacterium HTCC2143, isolated from the Oregon Coast.</title>
        <authorList>
            <person name="Oh H.M."/>
            <person name="Kang I."/>
            <person name="Ferriera S."/>
            <person name="Giovannoni S.J."/>
            <person name="Cho J.C."/>
        </authorList>
    </citation>
    <scope>NUCLEOTIDE SEQUENCE [LARGE SCALE GENOMIC DNA]</scope>
    <source>
        <strain evidence="2 3">HTCC2143</strain>
    </source>
</reference>
<dbReference type="OrthoDB" id="5502479at2"/>
<comment type="caution">
    <text evidence="2">The sequence shown here is derived from an EMBL/GenBank/DDBJ whole genome shotgun (WGS) entry which is preliminary data.</text>
</comment>
<evidence type="ECO:0000313" key="2">
    <source>
        <dbReference type="EMBL" id="EAW30864.1"/>
    </source>
</evidence>
<gene>
    <name evidence="2" type="ORF">GP2143_03034</name>
</gene>
<evidence type="ECO:0000256" key="1">
    <source>
        <dbReference type="SAM" id="Phobius"/>
    </source>
</evidence>
<accession>A0YEM8</accession>
<keyword evidence="1" id="KW-0472">Membrane</keyword>
<dbReference type="EMBL" id="AAVT01000006">
    <property type="protein sequence ID" value="EAW30864.1"/>
    <property type="molecule type" value="Genomic_DNA"/>
</dbReference>
<keyword evidence="1" id="KW-1133">Transmembrane helix</keyword>
<dbReference type="Pfam" id="PF11219">
    <property type="entry name" value="DUF3014"/>
    <property type="match status" value="1"/>
</dbReference>
<dbReference type="AlphaFoldDB" id="A0YEM8"/>
<name>A0YEM8_9GAMM</name>
<keyword evidence="1" id="KW-0812">Transmembrane</keyword>
<dbReference type="eggNOG" id="COG3468">
    <property type="taxonomic scope" value="Bacteria"/>
</dbReference>
<keyword evidence="3" id="KW-1185">Reference proteome</keyword>
<sequence length="268" mass="30106">MANKLFPTLVVGVGAAAVIAIAWFIYSSEQQAQIKPVTAIQVVPAPPVTQEAPPVIVYDDVAEPEPSIIEPIVEIVVAPGTLENSDPQVLLAVADFSPMLAQWLLPEEQLRKWVLAVDKVANGKLPKRYRPIDYPMSKFAVENVADEATLSDKNYPRMNDLIAAIITIDPQLLARYYQNWLPILEKAYDEQGRSDSFDQRFLQAISQILAASPLTEEPMLVRPSVLYRYADSDQENASDVEKLLWRMGPDNAEKVQNFLREFRNQLSR</sequence>
<evidence type="ECO:0008006" key="4">
    <source>
        <dbReference type="Google" id="ProtNLM"/>
    </source>
</evidence>
<dbReference type="STRING" id="247633.GP2143_03034"/>